<sequence length="93" mass="10559">MHETRVSSCLTVEQCPASLWVQEGESANFTCSFPSSSFYASHWYRWEPAKGPRNLFVVSVNGDEKKRGRVRVTLNTKEGDSSMYTGGSHWKRP</sequence>
<evidence type="ECO:0000256" key="3">
    <source>
        <dbReference type="ARBA" id="ARBA00023130"/>
    </source>
</evidence>
<protein>
    <recommendedName>
        <fullName evidence="7">Immunoglobulin V-set domain-containing protein</fullName>
    </recommendedName>
</protein>
<dbReference type="InterPro" id="IPR013106">
    <property type="entry name" value="Ig_V-set"/>
</dbReference>
<dbReference type="GO" id="GO:0002250">
    <property type="term" value="P:adaptive immune response"/>
    <property type="evidence" value="ECO:0007669"/>
    <property type="project" value="UniProtKB-KW"/>
</dbReference>
<name>A0A5N3XM28_MUNRE</name>
<dbReference type="InterPro" id="IPR051006">
    <property type="entry name" value="TCR_variable_domain"/>
</dbReference>
<keyword evidence="4" id="KW-0675">Receptor</keyword>
<keyword evidence="9" id="KW-1185">Reference proteome</keyword>
<dbReference type="AlphaFoldDB" id="A0A5N3XM28"/>
<dbReference type="EMBL" id="VCEB01000007">
    <property type="protein sequence ID" value="KAB0374879.1"/>
    <property type="molecule type" value="Genomic_DNA"/>
</dbReference>
<dbReference type="Pfam" id="PF07686">
    <property type="entry name" value="V-set"/>
    <property type="match status" value="1"/>
</dbReference>
<keyword evidence="6" id="KW-1279">T cell receptor</keyword>
<gene>
    <name evidence="8" type="ORF">FD755_013371</name>
</gene>
<dbReference type="Gene3D" id="2.60.40.10">
    <property type="entry name" value="Immunoglobulins"/>
    <property type="match status" value="1"/>
</dbReference>
<evidence type="ECO:0000256" key="4">
    <source>
        <dbReference type="ARBA" id="ARBA00023170"/>
    </source>
</evidence>
<dbReference type="PANTHER" id="PTHR19343">
    <property type="entry name" value="T CELL RECEPTOR ALPHA VARIABLE 1-2"/>
    <property type="match status" value="1"/>
</dbReference>
<comment type="caution">
    <text evidence="8">The sequence shown here is derived from an EMBL/GenBank/DDBJ whole genome shotgun (WGS) entry which is preliminary data.</text>
</comment>
<organism evidence="8 9">
    <name type="scientific">Muntiacus reevesi</name>
    <name type="common">Reeves' muntjac</name>
    <name type="synonym">Cervus reevesi</name>
    <dbReference type="NCBI Taxonomy" id="9886"/>
    <lineage>
        <taxon>Eukaryota</taxon>
        <taxon>Metazoa</taxon>
        <taxon>Chordata</taxon>
        <taxon>Craniata</taxon>
        <taxon>Vertebrata</taxon>
        <taxon>Euteleostomi</taxon>
        <taxon>Mammalia</taxon>
        <taxon>Eutheria</taxon>
        <taxon>Laurasiatheria</taxon>
        <taxon>Artiodactyla</taxon>
        <taxon>Ruminantia</taxon>
        <taxon>Pecora</taxon>
        <taxon>Cervidae</taxon>
        <taxon>Muntiacinae</taxon>
        <taxon>Muntiacus</taxon>
    </lineage>
</organism>
<evidence type="ECO:0000256" key="2">
    <source>
        <dbReference type="ARBA" id="ARBA00022859"/>
    </source>
</evidence>
<accession>A0A5N3XM28</accession>
<keyword evidence="1" id="KW-0732">Signal</keyword>
<dbReference type="PANTHER" id="PTHR19343:SF17">
    <property type="entry name" value="IG-LIKE DOMAIN-CONTAINING PROTEIN"/>
    <property type="match status" value="1"/>
</dbReference>
<proteinExistence type="predicted"/>
<evidence type="ECO:0000256" key="1">
    <source>
        <dbReference type="ARBA" id="ARBA00022729"/>
    </source>
</evidence>
<keyword evidence="3" id="KW-1064">Adaptive immunity</keyword>
<evidence type="ECO:0000256" key="6">
    <source>
        <dbReference type="ARBA" id="ARBA00043266"/>
    </source>
</evidence>
<feature type="domain" description="Immunoglobulin V-set" evidence="7">
    <location>
        <begin position="16"/>
        <end position="82"/>
    </location>
</feature>
<dbReference type="InterPro" id="IPR013783">
    <property type="entry name" value="Ig-like_fold"/>
</dbReference>
<evidence type="ECO:0000256" key="5">
    <source>
        <dbReference type="ARBA" id="ARBA00023319"/>
    </source>
</evidence>
<dbReference type="GO" id="GO:0042101">
    <property type="term" value="C:T cell receptor complex"/>
    <property type="evidence" value="ECO:0007669"/>
    <property type="project" value="UniProtKB-KW"/>
</dbReference>
<dbReference type="SUPFAM" id="SSF48726">
    <property type="entry name" value="Immunoglobulin"/>
    <property type="match status" value="1"/>
</dbReference>
<reference evidence="8 9" key="1">
    <citation type="submission" date="2019-06" db="EMBL/GenBank/DDBJ databases">
        <title>Discovery of a novel chromosome fission-fusion reversal in muntjac.</title>
        <authorList>
            <person name="Mudd A.B."/>
            <person name="Bredeson J.V."/>
            <person name="Baum R."/>
            <person name="Hockemeyer D."/>
            <person name="Rokhsar D.S."/>
        </authorList>
    </citation>
    <scope>NUCLEOTIDE SEQUENCE [LARGE SCALE GENOMIC DNA]</scope>
    <source>
        <strain evidence="8">UCam_UCB_Mr</strain>
        <tissue evidence="8">Fibroblast cell line</tissue>
    </source>
</reference>
<keyword evidence="5" id="KW-0393">Immunoglobulin domain</keyword>
<evidence type="ECO:0000259" key="7">
    <source>
        <dbReference type="Pfam" id="PF07686"/>
    </source>
</evidence>
<dbReference type="Proteomes" id="UP000326062">
    <property type="component" value="Chromosome 8"/>
</dbReference>
<dbReference type="GO" id="GO:0042605">
    <property type="term" value="F:peptide antigen binding"/>
    <property type="evidence" value="ECO:0007669"/>
    <property type="project" value="TreeGrafter"/>
</dbReference>
<keyword evidence="2" id="KW-0391">Immunity</keyword>
<evidence type="ECO:0000313" key="8">
    <source>
        <dbReference type="EMBL" id="KAB0374879.1"/>
    </source>
</evidence>
<evidence type="ECO:0000313" key="9">
    <source>
        <dbReference type="Proteomes" id="UP000326062"/>
    </source>
</evidence>
<dbReference type="InterPro" id="IPR036179">
    <property type="entry name" value="Ig-like_dom_sf"/>
</dbReference>